<comment type="caution">
    <text evidence="2">The sequence shown here is derived from an EMBL/GenBank/DDBJ whole genome shotgun (WGS) entry which is preliminary data.</text>
</comment>
<organism evidence="2 3">
    <name type="scientific">Metabacillus halosaccharovorans</name>
    <dbReference type="NCBI Taxonomy" id="930124"/>
    <lineage>
        <taxon>Bacteria</taxon>
        <taxon>Bacillati</taxon>
        <taxon>Bacillota</taxon>
        <taxon>Bacilli</taxon>
        <taxon>Bacillales</taxon>
        <taxon>Bacillaceae</taxon>
        <taxon>Metabacillus</taxon>
    </lineage>
</organism>
<keyword evidence="1" id="KW-0812">Transmembrane</keyword>
<evidence type="ECO:0000313" key="2">
    <source>
        <dbReference type="EMBL" id="MCV9886101.1"/>
    </source>
</evidence>
<keyword evidence="1" id="KW-0472">Membrane</keyword>
<gene>
    <name evidence="2" type="ORF">OIH86_10570</name>
</gene>
<protein>
    <recommendedName>
        <fullName evidence="4">YtzI protein</fullName>
    </recommendedName>
</protein>
<feature type="transmembrane region" description="Helical" evidence="1">
    <location>
        <begin position="6"/>
        <end position="26"/>
    </location>
</feature>
<sequence length="49" mass="5376">MLSWWLGTLSICGFLVVAIVLVLYALKGAVNAEDSNRIDPLPSDDEIEK</sequence>
<evidence type="ECO:0000313" key="3">
    <source>
        <dbReference type="Proteomes" id="UP001526147"/>
    </source>
</evidence>
<evidence type="ECO:0000256" key="1">
    <source>
        <dbReference type="SAM" id="Phobius"/>
    </source>
</evidence>
<dbReference type="RefSeq" id="WP_169908242.1">
    <property type="nucleotide sequence ID" value="NZ_JAOYEY010000036.1"/>
</dbReference>
<evidence type="ECO:0008006" key="4">
    <source>
        <dbReference type="Google" id="ProtNLM"/>
    </source>
</evidence>
<dbReference type="EMBL" id="JAOYEY010000036">
    <property type="protein sequence ID" value="MCV9886101.1"/>
    <property type="molecule type" value="Genomic_DNA"/>
</dbReference>
<name>A0ABT3DHU9_9BACI</name>
<reference evidence="2 3" key="1">
    <citation type="submission" date="2022-10" db="EMBL/GenBank/DDBJ databases">
        <title>Draft genome assembly of moderately radiation resistant bacterium Metabacillus halosaccharovorans.</title>
        <authorList>
            <person name="Pal S."/>
            <person name="Gopinathan A."/>
        </authorList>
    </citation>
    <scope>NUCLEOTIDE SEQUENCE [LARGE SCALE GENOMIC DNA]</scope>
    <source>
        <strain evidence="2 3">VITHBRA001</strain>
    </source>
</reference>
<accession>A0ABT3DHU9</accession>
<proteinExistence type="predicted"/>
<keyword evidence="1" id="KW-1133">Transmembrane helix</keyword>
<dbReference type="Proteomes" id="UP001526147">
    <property type="component" value="Unassembled WGS sequence"/>
</dbReference>
<keyword evidence="3" id="KW-1185">Reference proteome</keyword>